<dbReference type="SMART" id="SM00248">
    <property type="entry name" value="ANK"/>
    <property type="match status" value="2"/>
</dbReference>
<comment type="caution">
    <text evidence="2">The sequence shown here is derived from an EMBL/GenBank/DDBJ whole genome shotgun (WGS) entry which is preliminary data.</text>
</comment>
<dbReference type="Gene3D" id="1.25.40.20">
    <property type="entry name" value="Ankyrin repeat-containing domain"/>
    <property type="match status" value="1"/>
</dbReference>
<evidence type="ECO:0008006" key="4">
    <source>
        <dbReference type="Google" id="ProtNLM"/>
    </source>
</evidence>
<evidence type="ECO:0000313" key="3">
    <source>
        <dbReference type="Proteomes" id="UP000651452"/>
    </source>
</evidence>
<dbReference type="AlphaFoldDB" id="A0A8H7MMB8"/>
<name>A0A8H7MMB8_9PLEO</name>
<organism evidence="2 3">
    <name type="scientific">Ascochyta lentis</name>
    <dbReference type="NCBI Taxonomy" id="205686"/>
    <lineage>
        <taxon>Eukaryota</taxon>
        <taxon>Fungi</taxon>
        <taxon>Dikarya</taxon>
        <taxon>Ascomycota</taxon>
        <taxon>Pezizomycotina</taxon>
        <taxon>Dothideomycetes</taxon>
        <taxon>Pleosporomycetidae</taxon>
        <taxon>Pleosporales</taxon>
        <taxon>Pleosporineae</taxon>
        <taxon>Didymellaceae</taxon>
        <taxon>Ascochyta</taxon>
    </lineage>
</organism>
<gene>
    <name evidence="2" type="ORF">EKO04_001240</name>
</gene>
<dbReference type="Proteomes" id="UP000651452">
    <property type="component" value="Unassembled WGS sequence"/>
</dbReference>
<feature type="repeat" description="ANK" evidence="1">
    <location>
        <begin position="364"/>
        <end position="390"/>
    </location>
</feature>
<dbReference type="EMBL" id="RZGK01000003">
    <property type="protein sequence ID" value="KAF9700525.1"/>
    <property type="molecule type" value="Genomic_DNA"/>
</dbReference>
<dbReference type="PROSITE" id="PS50297">
    <property type="entry name" value="ANK_REP_REGION"/>
    <property type="match status" value="1"/>
</dbReference>
<accession>A0A8H7MMB8</accession>
<keyword evidence="1" id="KW-0040">ANK repeat</keyword>
<dbReference type="SUPFAM" id="SSF48403">
    <property type="entry name" value="Ankyrin repeat"/>
    <property type="match status" value="1"/>
</dbReference>
<sequence>MEGLSAAANGLAVVSVAFQLTEACVKLYRFWESVEDAPIEIAAIKEDLRYLISVFKRVESNNIPSGDCIAEGIKHCRVKIADLMSIVERFDDGFQSLSRRIRVRTAFKAALHSKHVQRFRDSLNDTKSTLTLAMVHESVVQARASSSSTRINVFEDVQQHAITNTPRKSPLLLPGVEDASIWTPVQSAPLKKYDEKCTKPVQDIGVGKFDATFEPTSMDIFAQDGYIIDDCGQLRSKTFVYAENLRYRVHHQTSSFRTAFGCAWVRTTTIYLGSDPESTPAKSQTVTSLVFYPTTWLQYLGVKTGLEAVVASAGRSWLFNCRLTVTRAVPEDSLVFELCQTGQTRAVEALLEKGMGSVVDTSPKGWKPLHFAAAAGHVDLCAMLIRAGADKSALVYEGPTESILSPISLFVACCTDEHADTKIAMLRLFCDCIDIAGPDSDGWNVHDWLKRAYAKERVPISHNSITWLLHLTANEEYVEFSARNIWSALQHAVRSTLNHERHSRYMERILDLSHAEHHNISQRHVDALGFWLALRVSGRVVLPMVVNAGSFLQMKGFDWMEDNLTHKQFMQALPSIYAAWCHALLDCIEKVEVYMREELNSCMQELGWTRDTFVNALSQSGIASNRTSHTNTSQTTCTSCNDDYGLLACALVEPARIAITECVKTAHNSDCVCHSICKADAVLTSPIDLPSYAGTCADYYEEGSLDTDEEFFDAQPHLFNNPAAACQSSSSMFSDIATLLYSAQGRIWMGKHAIGERLCASCFLLREKYIGEDGLAVDFPPMPTSFEGLRVKW</sequence>
<dbReference type="PROSITE" id="PS50088">
    <property type="entry name" value="ANK_REPEAT"/>
    <property type="match status" value="1"/>
</dbReference>
<keyword evidence="3" id="KW-1185">Reference proteome</keyword>
<reference evidence="2" key="2">
    <citation type="submission" date="2020-09" db="EMBL/GenBank/DDBJ databases">
        <title>Reference genome assembly for Australian Ascochyta lentis isolate Al4.</title>
        <authorList>
            <person name="Lee R.C."/>
            <person name="Farfan-Caceres L.M."/>
            <person name="Debler J.W."/>
            <person name="Williams A.H."/>
            <person name="Henares B.M."/>
        </authorList>
    </citation>
    <scope>NUCLEOTIDE SEQUENCE</scope>
    <source>
        <strain evidence="2">Al4</strain>
    </source>
</reference>
<dbReference type="InterPro" id="IPR002110">
    <property type="entry name" value="Ankyrin_rpt"/>
</dbReference>
<protein>
    <recommendedName>
        <fullName evidence="4">Fungal N-terminal domain-containing protein</fullName>
    </recommendedName>
</protein>
<dbReference type="InterPro" id="IPR036770">
    <property type="entry name" value="Ankyrin_rpt-contain_sf"/>
</dbReference>
<evidence type="ECO:0000256" key="1">
    <source>
        <dbReference type="PROSITE-ProRule" id="PRU00023"/>
    </source>
</evidence>
<dbReference type="OrthoDB" id="539213at2759"/>
<dbReference type="Pfam" id="PF12796">
    <property type="entry name" value="Ank_2"/>
    <property type="match status" value="1"/>
</dbReference>
<reference evidence="2" key="1">
    <citation type="submission" date="2018-12" db="EMBL/GenBank/DDBJ databases">
        <authorList>
            <person name="Syme R.A."/>
            <person name="Farfan-Caceres L."/>
            <person name="Lichtenzveig J."/>
        </authorList>
    </citation>
    <scope>NUCLEOTIDE SEQUENCE</scope>
    <source>
        <strain evidence="2">Al4</strain>
    </source>
</reference>
<proteinExistence type="predicted"/>
<evidence type="ECO:0000313" key="2">
    <source>
        <dbReference type="EMBL" id="KAF9700525.1"/>
    </source>
</evidence>